<feature type="transmembrane region" description="Helical" evidence="7">
    <location>
        <begin position="187"/>
        <end position="207"/>
    </location>
</feature>
<keyword evidence="6 7" id="KW-0472">Membrane</keyword>
<evidence type="ECO:0000256" key="4">
    <source>
        <dbReference type="ARBA" id="ARBA00022692"/>
    </source>
</evidence>
<dbReference type="Gene3D" id="1.20.1250.20">
    <property type="entry name" value="MFS general substrate transporter like domains"/>
    <property type="match status" value="1"/>
</dbReference>
<dbReference type="STRING" id="1335309.GA0116948_101327"/>
<dbReference type="Proteomes" id="UP000242818">
    <property type="component" value="Unassembled WGS sequence"/>
</dbReference>
<evidence type="ECO:0000313" key="9">
    <source>
        <dbReference type="Proteomes" id="UP000242818"/>
    </source>
</evidence>
<keyword evidence="9" id="KW-1185">Reference proteome</keyword>
<evidence type="ECO:0000256" key="5">
    <source>
        <dbReference type="ARBA" id="ARBA00022989"/>
    </source>
</evidence>
<organism evidence="8 9">
    <name type="scientific">Chitinophaga costaii</name>
    <dbReference type="NCBI Taxonomy" id="1335309"/>
    <lineage>
        <taxon>Bacteria</taxon>
        <taxon>Pseudomonadati</taxon>
        <taxon>Bacteroidota</taxon>
        <taxon>Chitinophagia</taxon>
        <taxon>Chitinophagales</taxon>
        <taxon>Chitinophagaceae</taxon>
        <taxon>Chitinophaga</taxon>
    </lineage>
</organism>
<evidence type="ECO:0000256" key="6">
    <source>
        <dbReference type="ARBA" id="ARBA00023136"/>
    </source>
</evidence>
<feature type="transmembrane region" description="Helical" evidence="7">
    <location>
        <begin position="389"/>
        <end position="410"/>
    </location>
</feature>
<feature type="transmembrane region" description="Helical" evidence="7">
    <location>
        <begin position="161"/>
        <end position="181"/>
    </location>
</feature>
<dbReference type="GO" id="GO:0022857">
    <property type="term" value="F:transmembrane transporter activity"/>
    <property type="evidence" value="ECO:0007669"/>
    <property type="project" value="InterPro"/>
</dbReference>
<feature type="transmembrane region" description="Helical" evidence="7">
    <location>
        <begin position="23"/>
        <end position="43"/>
    </location>
</feature>
<dbReference type="InterPro" id="IPR011701">
    <property type="entry name" value="MFS"/>
</dbReference>
<accession>A0A1C3ZC54</accession>
<comment type="subcellular location">
    <subcellularLocation>
        <location evidence="1">Cell membrane</location>
        <topology evidence="1">Multi-pass membrane protein</topology>
    </subcellularLocation>
</comment>
<feature type="transmembrane region" description="Helical" evidence="7">
    <location>
        <begin position="274"/>
        <end position="294"/>
    </location>
</feature>
<evidence type="ECO:0000256" key="1">
    <source>
        <dbReference type="ARBA" id="ARBA00004651"/>
    </source>
</evidence>
<keyword evidence="2" id="KW-0813">Transport</keyword>
<evidence type="ECO:0000256" key="7">
    <source>
        <dbReference type="SAM" id="Phobius"/>
    </source>
</evidence>
<feature type="transmembrane region" description="Helical" evidence="7">
    <location>
        <begin position="88"/>
        <end position="108"/>
    </location>
</feature>
<evidence type="ECO:0000313" key="8">
    <source>
        <dbReference type="EMBL" id="SCB79870.1"/>
    </source>
</evidence>
<sequence>MADAPSDIPSKNDPYASLRYREFLFYLVIRFALVFALNMQFAVVEWRVYQLTHDAFSLGLLGLAEVIPSVGLALFAGHIVDKMEKRGMLLKCVIAYLAIGMALFGLTWQPVTQHLTQHATLIGIYSLVFIGGIVRAFLSPSTFTLMALLVPRELYANASTWSSSAWQIGAVLGPGLGGFFIKWFGVHGAMLAVVLVFLLPLFSLLQIKPKPIYYHPKDGDVFKSLAEGMHFVWNTKVVLGAMALDMFAVLFGGAVSMLPAFATDILHVGSQGYGMLRAAPAIGSTITMFILAYYPLKQKPGIKLLAAVFGFGLCMIIFGISTSFFLSVFVLFLSGVVDGVSVITRQTILQLKTPDEMRGRVASVSSMFVGSSNELGAFESGFAAKLMGLVPSVVFGGCVTLGVVVTTYIISPAMRKLDLKA</sequence>
<evidence type="ECO:0000256" key="3">
    <source>
        <dbReference type="ARBA" id="ARBA00022475"/>
    </source>
</evidence>
<dbReference type="AlphaFoldDB" id="A0A1C3ZC54"/>
<evidence type="ECO:0000256" key="2">
    <source>
        <dbReference type="ARBA" id="ARBA00022448"/>
    </source>
</evidence>
<keyword evidence="5 7" id="KW-1133">Transmembrane helix</keyword>
<dbReference type="CDD" id="cd06173">
    <property type="entry name" value="MFS_MefA_like"/>
    <property type="match status" value="1"/>
</dbReference>
<dbReference type="GO" id="GO:0005886">
    <property type="term" value="C:plasma membrane"/>
    <property type="evidence" value="ECO:0007669"/>
    <property type="project" value="UniProtKB-SubCell"/>
</dbReference>
<feature type="transmembrane region" description="Helical" evidence="7">
    <location>
        <begin position="237"/>
        <end position="262"/>
    </location>
</feature>
<feature type="transmembrane region" description="Helical" evidence="7">
    <location>
        <begin position="55"/>
        <end position="76"/>
    </location>
</feature>
<dbReference type="PANTHER" id="PTHR23513:SF9">
    <property type="entry name" value="ENTEROBACTIN EXPORTER ENTS"/>
    <property type="match status" value="1"/>
</dbReference>
<dbReference type="SUPFAM" id="SSF103473">
    <property type="entry name" value="MFS general substrate transporter"/>
    <property type="match status" value="1"/>
</dbReference>
<dbReference type="InterPro" id="IPR036259">
    <property type="entry name" value="MFS_trans_sf"/>
</dbReference>
<protein>
    <submittedName>
        <fullName evidence="8">Predicted arabinose efflux permease, MFS family</fullName>
    </submittedName>
</protein>
<dbReference type="EMBL" id="FMAR01000001">
    <property type="protein sequence ID" value="SCB79870.1"/>
    <property type="molecule type" value="Genomic_DNA"/>
</dbReference>
<feature type="transmembrane region" description="Helical" evidence="7">
    <location>
        <begin position="306"/>
        <end position="332"/>
    </location>
</feature>
<keyword evidence="4 7" id="KW-0812">Transmembrane</keyword>
<reference evidence="8 9" key="1">
    <citation type="submission" date="2016-08" db="EMBL/GenBank/DDBJ databases">
        <authorList>
            <person name="Seilhamer J.J."/>
        </authorList>
    </citation>
    <scope>NUCLEOTIDE SEQUENCE [LARGE SCALE GENOMIC DNA]</scope>
    <source>
        <strain evidence="8 9">A37T2</strain>
    </source>
</reference>
<dbReference type="RefSeq" id="WP_089708338.1">
    <property type="nucleotide sequence ID" value="NZ_FMAR01000001.1"/>
</dbReference>
<name>A0A1C3ZC54_9BACT</name>
<dbReference type="PANTHER" id="PTHR23513">
    <property type="entry name" value="INTEGRAL MEMBRANE EFFLUX PROTEIN-RELATED"/>
    <property type="match status" value="1"/>
</dbReference>
<dbReference type="OrthoDB" id="7283966at2"/>
<keyword evidence="3" id="KW-1003">Cell membrane</keyword>
<proteinExistence type="predicted"/>
<feature type="transmembrane region" description="Helical" evidence="7">
    <location>
        <begin position="120"/>
        <end position="149"/>
    </location>
</feature>
<gene>
    <name evidence="8" type="ORF">GA0116948_101327</name>
</gene>
<dbReference type="Pfam" id="PF07690">
    <property type="entry name" value="MFS_1"/>
    <property type="match status" value="1"/>
</dbReference>